<dbReference type="CDD" id="cd01647">
    <property type="entry name" value="RT_LTR"/>
    <property type="match status" value="1"/>
</dbReference>
<sequence length="332" mass="37872">MLKCCHIRVAESRDIKPFEEIFIWGKLEDKNEKFTRDSYIEGTEHFQQRTGLLTAPIKISAEMMNDENKFPKCVLNTTDKSIRVYREQTAATIQELPKVSVGEQLTTQQRENLEVLIQKNTQVFDYPGNSGFTTTIEHTIPTAVSDPIVCHPRRHNLGLTQKINEAVGNHVKSGHLTPSKSPWAFPIVPVLKPDKTVRLCVDYRPLNKITQNDPYPTGNLQEVLDNLSGANYFSVIDLAQGYLQVPLAKEDRPKTAFRTPTGFWEWTRMPYGLKGSPPTFSRLMQKVLGHIAPHRLALYMADISIISKTFEETVISHQCRSSSKWIFLFQDL</sequence>
<evidence type="ECO:0000313" key="1">
    <source>
        <dbReference type="EMBL" id="CAB4004982.1"/>
    </source>
</evidence>
<dbReference type="InterPro" id="IPR043128">
    <property type="entry name" value="Rev_trsase/Diguanyl_cyclase"/>
</dbReference>
<accession>A0A6S7IG54</accession>
<dbReference type="Pfam" id="PF00078">
    <property type="entry name" value="RVT_1"/>
    <property type="match status" value="1"/>
</dbReference>
<gene>
    <name evidence="1" type="ORF">PACLA_8A045127</name>
</gene>
<dbReference type="Proteomes" id="UP001152795">
    <property type="component" value="Unassembled WGS sequence"/>
</dbReference>
<keyword evidence="2" id="KW-1185">Reference proteome</keyword>
<dbReference type="PROSITE" id="PS50878">
    <property type="entry name" value="RT_POL"/>
    <property type="match status" value="1"/>
</dbReference>
<dbReference type="InterPro" id="IPR053134">
    <property type="entry name" value="RNA-dir_DNA_polymerase"/>
</dbReference>
<dbReference type="PANTHER" id="PTHR24559:SF435">
    <property type="entry name" value="RIBONUCLEASE H"/>
    <property type="match status" value="1"/>
</dbReference>
<comment type="caution">
    <text evidence="1">The sequence shown here is derived from an EMBL/GenBank/DDBJ whole genome shotgun (WGS) entry which is preliminary data.</text>
</comment>
<dbReference type="InterPro" id="IPR000477">
    <property type="entry name" value="RT_dom"/>
</dbReference>
<dbReference type="SUPFAM" id="SSF56672">
    <property type="entry name" value="DNA/RNA polymerases"/>
    <property type="match status" value="1"/>
</dbReference>
<dbReference type="Gene3D" id="3.10.10.10">
    <property type="entry name" value="HIV Type 1 Reverse Transcriptase, subunit A, domain 1"/>
    <property type="match status" value="1"/>
</dbReference>
<dbReference type="InterPro" id="IPR043502">
    <property type="entry name" value="DNA/RNA_pol_sf"/>
</dbReference>
<protein>
    <submittedName>
        <fullName evidence="1">Uncharacterized protein</fullName>
    </submittedName>
</protein>
<organism evidence="1 2">
    <name type="scientific">Paramuricea clavata</name>
    <name type="common">Red gorgonian</name>
    <name type="synonym">Violescent sea-whip</name>
    <dbReference type="NCBI Taxonomy" id="317549"/>
    <lineage>
        <taxon>Eukaryota</taxon>
        <taxon>Metazoa</taxon>
        <taxon>Cnidaria</taxon>
        <taxon>Anthozoa</taxon>
        <taxon>Octocorallia</taxon>
        <taxon>Malacalcyonacea</taxon>
        <taxon>Plexauridae</taxon>
        <taxon>Paramuricea</taxon>
    </lineage>
</organism>
<name>A0A6S7IG54_PARCT</name>
<proteinExistence type="predicted"/>
<dbReference type="Gene3D" id="3.30.70.270">
    <property type="match status" value="1"/>
</dbReference>
<dbReference type="PANTHER" id="PTHR24559">
    <property type="entry name" value="TRANSPOSON TY3-I GAG-POL POLYPROTEIN"/>
    <property type="match status" value="1"/>
</dbReference>
<dbReference type="OrthoDB" id="5846951at2759"/>
<dbReference type="AlphaFoldDB" id="A0A6S7IG54"/>
<reference evidence="1" key="1">
    <citation type="submission" date="2020-04" db="EMBL/GenBank/DDBJ databases">
        <authorList>
            <person name="Alioto T."/>
            <person name="Alioto T."/>
            <person name="Gomez Garrido J."/>
        </authorList>
    </citation>
    <scope>NUCLEOTIDE SEQUENCE</scope>
    <source>
        <strain evidence="1">A484AB</strain>
    </source>
</reference>
<dbReference type="EMBL" id="CACRXK020005065">
    <property type="protein sequence ID" value="CAB4004982.1"/>
    <property type="molecule type" value="Genomic_DNA"/>
</dbReference>
<evidence type="ECO:0000313" key="2">
    <source>
        <dbReference type="Proteomes" id="UP001152795"/>
    </source>
</evidence>